<dbReference type="SUPFAM" id="SSF46689">
    <property type="entry name" value="Homeodomain-like"/>
    <property type="match status" value="1"/>
</dbReference>
<dbReference type="InterPro" id="IPR001584">
    <property type="entry name" value="Integrase_cat-core"/>
</dbReference>
<dbReference type="PROSITE" id="PS50994">
    <property type="entry name" value="INTEGRASE"/>
    <property type="match status" value="1"/>
</dbReference>
<organism evidence="3 4">
    <name type="scientific">Collinsella aerofaciens</name>
    <dbReference type="NCBI Taxonomy" id="74426"/>
    <lineage>
        <taxon>Bacteria</taxon>
        <taxon>Bacillati</taxon>
        <taxon>Actinomycetota</taxon>
        <taxon>Coriobacteriia</taxon>
        <taxon>Coriobacteriales</taxon>
        <taxon>Coriobacteriaceae</taxon>
        <taxon>Collinsella</taxon>
    </lineage>
</organism>
<gene>
    <name evidence="3" type="primary">istA</name>
    <name evidence="3" type="ORF">PMW86_08860</name>
</gene>
<accession>A0AAW6AMG9</accession>
<comment type="caution">
    <text evidence="3">The sequence shown here is derived from an EMBL/GenBank/DDBJ whole genome shotgun (WGS) entry which is preliminary data.</text>
</comment>
<dbReference type="Proteomes" id="UP001212741">
    <property type="component" value="Unassembled WGS sequence"/>
</dbReference>
<dbReference type="InterPro" id="IPR012337">
    <property type="entry name" value="RNaseH-like_sf"/>
</dbReference>
<dbReference type="InterPro" id="IPR054353">
    <property type="entry name" value="IstA-like_C"/>
</dbReference>
<dbReference type="Pfam" id="PF22483">
    <property type="entry name" value="Mu-transpos_C_2"/>
    <property type="match status" value="1"/>
</dbReference>
<evidence type="ECO:0000313" key="4">
    <source>
        <dbReference type="Proteomes" id="UP001212741"/>
    </source>
</evidence>
<dbReference type="SUPFAM" id="SSF53098">
    <property type="entry name" value="Ribonuclease H-like"/>
    <property type="match status" value="1"/>
</dbReference>
<protein>
    <submittedName>
        <fullName evidence="3">IS21 family transposase</fullName>
    </submittedName>
</protein>
<evidence type="ECO:0000259" key="2">
    <source>
        <dbReference type="PROSITE" id="PS50994"/>
    </source>
</evidence>
<dbReference type="PANTHER" id="PTHR35004:SF7">
    <property type="entry name" value="INTEGRASE PROTEIN"/>
    <property type="match status" value="1"/>
</dbReference>
<dbReference type="InterPro" id="IPR036397">
    <property type="entry name" value="RNaseH_sf"/>
</dbReference>
<reference evidence="3" key="1">
    <citation type="submission" date="2023-01" db="EMBL/GenBank/DDBJ databases">
        <title>Human gut microbiome strain richness.</title>
        <authorList>
            <person name="Chen-Liaw A."/>
        </authorList>
    </citation>
    <scope>NUCLEOTIDE SEQUENCE</scope>
    <source>
        <strain evidence="3">D54st1_D6_D54t1_190329</strain>
    </source>
</reference>
<dbReference type="NCBIfam" id="NF033546">
    <property type="entry name" value="transpos_IS21"/>
    <property type="match status" value="1"/>
</dbReference>
<dbReference type="AlphaFoldDB" id="A0AAW6AMG9"/>
<dbReference type="InterPro" id="IPR009057">
    <property type="entry name" value="Homeodomain-like_sf"/>
</dbReference>
<name>A0AAW6AMG9_9ACTN</name>
<sequence length="491" mass="53303">MEEMTVPLDTVNDIRSMDAAGRSRSEIARMLHVSRNTVAKYADMEDMSPAAPMPRRRGRPALEGNEEWVAGVLEADLGAPRKQRHTARRIYDRLVAERGYGGSYSTVQRFVRELRLARAAAGGEGYLELEWAPGTCQVDFGNFRAAVGGRTLDLKLLVATLPHSNDRQCVALMSQRSECLCAGLLEIFRRWGRAPAAMVLDNATEAGRMVRGEVTESRLFSQFRAHYRFESRYCNPYSGNEKGSVENAVGFLRRNLLVPVPAFGALPELNAFLAEGCARVNAAARCRDGRPHGEAYREDLAAMRALPGVEFDAVRWVTARADKRGYVEADGREYVAGPAWHGRSLLVGMRASTVEILADRGRRVAVLPRAFGEGPAVRNPLSLVPAIIARPRAFGESTIRRDMPPGLVEGIDRMDSAGRRRTLRSIGRASESSGFEAACEAALRVVEGGRVPDDATVDVLARRIAGGGGGAGGADLSVYDGFLKGAVADGS</sequence>
<comment type="similarity">
    <text evidence="1">Belongs to the transposase IS21/IS408/IS1162 family.</text>
</comment>
<proteinExistence type="inferred from homology"/>
<evidence type="ECO:0000256" key="1">
    <source>
        <dbReference type="ARBA" id="ARBA00009277"/>
    </source>
</evidence>
<feature type="domain" description="Integrase catalytic" evidence="2">
    <location>
        <begin position="129"/>
        <end position="304"/>
    </location>
</feature>
<evidence type="ECO:0000313" key="3">
    <source>
        <dbReference type="EMBL" id="MDB1839698.1"/>
    </source>
</evidence>
<dbReference type="GO" id="GO:0003676">
    <property type="term" value="F:nucleic acid binding"/>
    <property type="evidence" value="ECO:0007669"/>
    <property type="project" value="InterPro"/>
</dbReference>
<dbReference type="GO" id="GO:0015074">
    <property type="term" value="P:DNA integration"/>
    <property type="evidence" value="ECO:0007669"/>
    <property type="project" value="InterPro"/>
</dbReference>
<dbReference type="PANTHER" id="PTHR35004">
    <property type="entry name" value="TRANSPOSASE RV3428C-RELATED"/>
    <property type="match status" value="1"/>
</dbReference>
<dbReference type="EMBL" id="JAQLEC010000042">
    <property type="protein sequence ID" value="MDB1839698.1"/>
    <property type="molecule type" value="Genomic_DNA"/>
</dbReference>
<dbReference type="Gene3D" id="3.30.420.10">
    <property type="entry name" value="Ribonuclease H-like superfamily/Ribonuclease H"/>
    <property type="match status" value="1"/>
</dbReference>
<dbReference type="RefSeq" id="WP_195521215.1">
    <property type="nucleotide sequence ID" value="NZ_JADNPG010000021.1"/>
</dbReference>